<evidence type="ECO:0000256" key="1">
    <source>
        <dbReference type="ARBA" id="ARBA00022801"/>
    </source>
</evidence>
<organism evidence="2 3">
    <name type="scientific">Formimonas warabiya</name>
    <dbReference type="NCBI Taxonomy" id="1761012"/>
    <lineage>
        <taxon>Bacteria</taxon>
        <taxon>Bacillati</taxon>
        <taxon>Bacillota</taxon>
        <taxon>Clostridia</taxon>
        <taxon>Eubacteriales</taxon>
        <taxon>Peptococcaceae</taxon>
        <taxon>Candidatus Formimonas</taxon>
    </lineage>
</organism>
<keyword evidence="3" id="KW-1185">Reference proteome</keyword>
<sequence>MKNGSPQGFHRGDQVIKTVLFDLDGTLLPVDFDVFLRRYFQAVTPYFKNMAEPAPFLKCLMFSTEEMVKNPGQYTNEEVFMTSFLPGMQQEKETVYDLFNLFYEQEFPKLKQYAGYSHLAEQIVSRVVEKGYQIALATNPVFPRMATEQRMIWAGVAHFPWALVTTYETSCGCKPHLHYFQEICAKLGVAPEECLMVGNDVQEDLVAGTMGMATFLVTDCLIDRGEPGFQADHMGSLEQLYHFVSNLPCVE</sequence>
<evidence type="ECO:0000313" key="2">
    <source>
        <dbReference type="EMBL" id="ATW28711.1"/>
    </source>
</evidence>
<name>A0A3G1L230_FORW1</name>
<dbReference type="InterPro" id="IPR036412">
    <property type="entry name" value="HAD-like_sf"/>
</dbReference>
<proteinExistence type="predicted"/>
<dbReference type="InterPro" id="IPR023214">
    <property type="entry name" value="HAD_sf"/>
</dbReference>
<dbReference type="SFLD" id="SFLDG01129">
    <property type="entry name" value="C1.5:_HAD__Beta-PGM__Phosphata"/>
    <property type="match status" value="1"/>
</dbReference>
<keyword evidence="1" id="KW-0378">Hydrolase</keyword>
<dbReference type="PANTHER" id="PTHR43316">
    <property type="entry name" value="HYDROLASE, HALOACID DELAHOGENASE-RELATED"/>
    <property type="match status" value="1"/>
</dbReference>
<dbReference type="GO" id="GO:0016787">
    <property type="term" value="F:hydrolase activity"/>
    <property type="evidence" value="ECO:0007669"/>
    <property type="project" value="UniProtKB-KW"/>
</dbReference>
<dbReference type="EMBL" id="CP017634">
    <property type="protein sequence ID" value="ATW28711.1"/>
    <property type="molecule type" value="Genomic_DNA"/>
</dbReference>
<dbReference type="KEGG" id="fwa:DCMF_17765"/>
<dbReference type="Pfam" id="PF00702">
    <property type="entry name" value="Hydrolase"/>
    <property type="match status" value="1"/>
</dbReference>
<dbReference type="Proteomes" id="UP000323521">
    <property type="component" value="Chromosome"/>
</dbReference>
<dbReference type="SUPFAM" id="SSF56784">
    <property type="entry name" value="HAD-like"/>
    <property type="match status" value="1"/>
</dbReference>
<evidence type="ECO:0000313" key="3">
    <source>
        <dbReference type="Proteomes" id="UP000323521"/>
    </source>
</evidence>
<evidence type="ECO:0008006" key="4">
    <source>
        <dbReference type="Google" id="ProtNLM"/>
    </source>
</evidence>
<dbReference type="SFLD" id="SFLDS00003">
    <property type="entry name" value="Haloacid_Dehalogenase"/>
    <property type="match status" value="1"/>
</dbReference>
<dbReference type="InterPro" id="IPR006439">
    <property type="entry name" value="HAD-SF_hydro_IA"/>
</dbReference>
<protein>
    <recommendedName>
        <fullName evidence="4">HAD family hydrolase</fullName>
    </recommendedName>
</protein>
<dbReference type="PANTHER" id="PTHR43316:SF3">
    <property type="entry name" value="HALOACID DEHALOGENASE, TYPE II (AFU_ORTHOLOGUE AFUA_2G07750)-RELATED"/>
    <property type="match status" value="1"/>
</dbReference>
<dbReference type="InterPro" id="IPR051540">
    <property type="entry name" value="S-2-haloacid_dehalogenase"/>
</dbReference>
<dbReference type="PRINTS" id="PR00413">
    <property type="entry name" value="HADHALOGNASE"/>
</dbReference>
<dbReference type="AlphaFoldDB" id="A0A3G1L230"/>
<reference evidence="2 3" key="1">
    <citation type="submission" date="2016-10" db="EMBL/GenBank/DDBJ databases">
        <title>Complete Genome Sequence of Peptococcaceae strain DCMF.</title>
        <authorList>
            <person name="Edwards R.J."/>
            <person name="Holland S.I."/>
            <person name="Deshpande N.P."/>
            <person name="Wong Y.K."/>
            <person name="Ertan H."/>
            <person name="Manefield M."/>
            <person name="Russell T.L."/>
            <person name="Lee M.J."/>
        </authorList>
    </citation>
    <scope>NUCLEOTIDE SEQUENCE [LARGE SCALE GENOMIC DNA]</scope>
    <source>
        <strain evidence="2 3">DCMF</strain>
    </source>
</reference>
<dbReference type="Gene3D" id="3.40.50.1000">
    <property type="entry name" value="HAD superfamily/HAD-like"/>
    <property type="match status" value="1"/>
</dbReference>
<gene>
    <name evidence="2" type="ORF">DCMF_17765</name>
</gene>
<accession>A0A3G1L230</accession>